<accession>A0A2N6L4R6</accession>
<protein>
    <submittedName>
        <fullName evidence="1">Uncharacterized protein</fullName>
    </submittedName>
</protein>
<organism evidence="1 2">
    <name type="scientific">Fischerella thermalis CCMEE 5318</name>
    <dbReference type="NCBI Taxonomy" id="2019666"/>
    <lineage>
        <taxon>Bacteria</taxon>
        <taxon>Bacillati</taxon>
        <taxon>Cyanobacteriota</taxon>
        <taxon>Cyanophyceae</taxon>
        <taxon>Nostocales</taxon>
        <taxon>Hapalosiphonaceae</taxon>
        <taxon>Fischerella</taxon>
    </lineage>
</organism>
<evidence type="ECO:0000313" key="2">
    <source>
        <dbReference type="Proteomes" id="UP000235081"/>
    </source>
</evidence>
<reference evidence="1 2" key="1">
    <citation type="submission" date="2017-07" db="EMBL/GenBank/DDBJ databases">
        <title>Genomes of Fischerella (Mastigocladus) sp. strains.</title>
        <authorList>
            <person name="Miller S.R."/>
        </authorList>
    </citation>
    <scope>NUCLEOTIDE SEQUENCE [LARGE SCALE GENOMIC DNA]</scope>
    <source>
        <strain evidence="1 2">CCMEE 5318</strain>
    </source>
</reference>
<gene>
    <name evidence="1" type="ORF">CEN46_25250</name>
</gene>
<sequence>MRDRRGLFEFEMDAVRRLVEPDHIGQIVAIEIETGAWEIDADEIVACARLEARNPNVQIWIVRVGSRYVRRFGANN</sequence>
<proteinExistence type="predicted"/>
<dbReference type="EMBL" id="NMQE01000914">
    <property type="protein sequence ID" value="PMB15983.1"/>
    <property type="molecule type" value="Genomic_DNA"/>
</dbReference>
<comment type="caution">
    <text evidence="1">The sequence shown here is derived from an EMBL/GenBank/DDBJ whole genome shotgun (WGS) entry which is preliminary data.</text>
</comment>
<name>A0A2N6L4R6_9CYAN</name>
<dbReference type="Proteomes" id="UP000235081">
    <property type="component" value="Unassembled WGS sequence"/>
</dbReference>
<dbReference type="AlphaFoldDB" id="A0A2N6L4R6"/>
<evidence type="ECO:0000313" key="1">
    <source>
        <dbReference type="EMBL" id="PMB15983.1"/>
    </source>
</evidence>